<sequence>MTKFKLGIIRLSAIAAILALIFISCANNPIDPKVNSYANVKEDTENLKNETGNFASENQEERKDAITKLKKFGKELEDQKEKEDAKMPKDTKDNLADDLGIYPMYYGKDQEAKEKLDKAPGTKFTVVDAETQKTEKLKIERIIQASLNYEEVKIKKLKEILKKAKGKAKEKVEGKDDGEYMIRNLLYGKALDIQTQIDSHLESTKDDKLKTLSLENLKELLIHVEFDLMLKEKFKKALKKTVEEVPQEIQKIEEIKEDDKKEYIISQYIISHIAENYPIIFDYSTHNAKSKQKKFDELKAI</sequence>
<dbReference type="AlphaFoldDB" id="A0A806CN94"/>
<feature type="signal peptide" evidence="1">
    <location>
        <begin position="1"/>
        <end position="26"/>
    </location>
</feature>
<accession>A0A806CN94</accession>
<dbReference type="EMBL" id="CP001524">
    <property type="protein sequence ID" value="ACN93617.1"/>
    <property type="molecule type" value="Genomic_DNA"/>
</dbReference>
<dbReference type="NCBIfam" id="NF033729">
    <property type="entry name" value="borfam54_2"/>
    <property type="match status" value="1"/>
</dbReference>
<gene>
    <name evidence="2" type="ORF">BSV1_A112</name>
</gene>
<evidence type="ECO:0000256" key="1">
    <source>
        <dbReference type="SAM" id="SignalP"/>
    </source>
</evidence>
<dbReference type="PROSITE" id="PS51257">
    <property type="entry name" value="PROKAR_LIPOPROTEIN"/>
    <property type="match status" value="1"/>
</dbReference>
<reference evidence="2 3" key="1">
    <citation type="submission" date="2009-03" db="EMBL/GenBank/DDBJ databases">
        <authorList>
            <person name="Fraser-Liggett C.M."/>
            <person name="Mongodin E.F."/>
            <person name="Casjens B."/>
            <person name="Dunn J."/>
            <person name="Luft B."/>
            <person name="Qiu W."/>
            <person name="Schutzer S."/>
            <person name="Sebastian Y."/>
        </authorList>
    </citation>
    <scope>NUCLEOTIDE SEQUENCE [LARGE SCALE GENOMIC DNA]</scope>
    <source>
        <strain evidence="2 3">SV1</strain>
        <plasmid evidence="2 3">SV1_lp54</plasmid>
    </source>
</reference>
<dbReference type="Gene3D" id="1.10.3160.10">
    <property type="entry name" value="Bbcrasp-1"/>
    <property type="match status" value="1"/>
</dbReference>
<proteinExistence type="predicted"/>
<keyword evidence="3" id="KW-1185">Reference proteome</keyword>
<keyword evidence="1" id="KW-0732">Signal</keyword>
<dbReference type="Proteomes" id="UP000006166">
    <property type="component" value="Plasmid SV1_lp54"/>
</dbReference>
<evidence type="ECO:0008006" key="4">
    <source>
        <dbReference type="Google" id="ProtNLM"/>
    </source>
</evidence>
<protein>
    <recommendedName>
        <fullName evidence="4">Lipoprotein</fullName>
    </recommendedName>
</protein>
<geneLocation type="plasmid" evidence="2 3">
    <name>SV1_lp54</name>
</geneLocation>
<keyword evidence="2" id="KW-0614">Plasmid</keyword>
<name>A0A806CN94_9SPIR</name>
<dbReference type="Pfam" id="PF05714">
    <property type="entry name" value="PFam54_60"/>
    <property type="match status" value="1"/>
</dbReference>
<evidence type="ECO:0000313" key="2">
    <source>
        <dbReference type="EMBL" id="ACN93617.1"/>
    </source>
</evidence>
<dbReference type="InterPro" id="IPR008421">
    <property type="entry name" value="Borrelia_lipoprotein_PFam54/60"/>
</dbReference>
<feature type="chain" id="PRO_5032806397" description="Lipoprotein" evidence="1">
    <location>
        <begin position="27"/>
        <end position="301"/>
    </location>
</feature>
<organism evidence="2 3">
    <name type="scientific">Borreliella finlandensis</name>
    <dbReference type="NCBI Taxonomy" id="498741"/>
    <lineage>
        <taxon>Bacteria</taxon>
        <taxon>Pseudomonadati</taxon>
        <taxon>Spirochaetota</taxon>
        <taxon>Spirochaetia</taxon>
        <taxon>Spirochaetales</taxon>
        <taxon>Borreliaceae</taxon>
        <taxon>Borreliella</taxon>
    </lineage>
</organism>
<evidence type="ECO:0000313" key="3">
    <source>
        <dbReference type="Proteomes" id="UP000006166"/>
    </source>
</evidence>
<dbReference type="RefSeq" id="WP_012672358.1">
    <property type="nucleotide sequence ID" value="NC_012234.1"/>
</dbReference>